<name>A0ABU8ET20_9GAMM</name>
<accession>A0ABU8ET20</accession>
<dbReference type="EMBL" id="JBAWKS010000001">
    <property type="protein sequence ID" value="MEI4549925.1"/>
    <property type="molecule type" value="Genomic_DNA"/>
</dbReference>
<comment type="caution">
    <text evidence="1">The sequence shown here is derived from an EMBL/GenBank/DDBJ whole genome shotgun (WGS) entry which is preliminary data.</text>
</comment>
<organism evidence="1 2">
    <name type="scientific">Pseudoalteromonas spongiae</name>
    <dbReference type="NCBI Taxonomy" id="298657"/>
    <lineage>
        <taxon>Bacteria</taxon>
        <taxon>Pseudomonadati</taxon>
        <taxon>Pseudomonadota</taxon>
        <taxon>Gammaproteobacteria</taxon>
        <taxon>Alteromonadales</taxon>
        <taxon>Pseudoalteromonadaceae</taxon>
        <taxon>Pseudoalteromonas</taxon>
    </lineage>
</organism>
<evidence type="ECO:0000313" key="1">
    <source>
        <dbReference type="EMBL" id="MEI4549925.1"/>
    </source>
</evidence>
<dbReference type="RefSeq" id="WP_336435293.1">
    <property type="nucleotide sequence ID" value="NZ_JBAWKS010000001.1"/>
</dbReference>
<proteinExistence type="predicted"/>
<keyword evidence="2" id="KW-1185">Reference proteome</keyword>
<gene>
    <name evidence="1" type="ORF">WAE96_09575</name>
</gene>
<evidence type="ECO:0000313" key="2">
    <source>
        <dbReference type="Proteomes" id="UP001382455"/>
    </source>
</evidence>
<sequence>MEKYERLYEIAKDLASKTYGFLETKGPGIGNHATNQFIESLGAKAREAFGEDFSEKNICGPNSLAVDFYFPDEGVIVEVALGLKNPNTEYEKDILKAIMAKDLGHKVEKLIFITKPGGSKKCNQPGRVAVKEWLVSANHIKMEVYDL</sequence>
<reference evidence="1 2" key="1">
    <citation type="submission" date="2023-12" db="EMBL/GenBank/DDBJ databases">
        <title>Friends and Foes: Symbiotic and Algicidal bacterial influence on Karenia brevis blooms.</title>
        <authorList>
            <person name="Fei C."/>
            <person name="Mohamed A.R."/>
            <person name="Booker A."/>
            <person name="Arshad M."/>
            <person name="Klass S."/>
            <person name="Ahn S."/>
            <person name="Gilbert P.M."/>
            <person name="Heil C.A."/>
            <person name="Martinez J.M."/>
            <person name="Amin S.A."/>
        </authorList>
    </citation>
    <scope>NUCLEOTIDE SEQUENCE [LARGE SCALE GENOMIC DNA]</scope>
    <source>
        <strain evidence="1 2">CE15</strain>
    </source>
</reference>
<dbReference type="Proteomes" id="UP001382455">
    <property type="component" value="Unassembled WGS sequence"/>
</dbReference>
<protein>
    <submittedName>
        <fullName evidence="1">Uncharacterized protein</fullName>
    </submittedName>
</protein>